<reference evidence="2" key="1">
    <citation type="journal article" date="2013" name="Nat. Genet.">
        <title>The duck genome and transcriptome provide insight into an avian influenza virus reservoir species.</title>
        <authorList>
            <person name="Huang Y."/>
            <person name="Li Y."/>
            <person name="Burt D.W."/>
            <person name="Chen H."/>
            <person name="Zhang Y."/>
            <person name="Qian W."/>
            <person name="Kim H."/>
            <person name="Gan S."/>
            <person name="Zhao Y."/>
            <person name="Li J."/>
            <person name="Yi K."/>
            <person name="Feng H."/>
            <person name="Zhu P."/>
            <person name="Li B."/>
            <person name="Liu Q."/>
            <person name="Fairley S."/>
            <person name="Magor K.E."/>
            <person name="Du Z."/>
            <person name="Hu X."/>
            <person name="Goodman L."/>
            <person name="Tafer H."/>
            <person name="Vignal A."/>
            <person name="Lee T."/>
            <person name="Kim K.W."/>
            <person name="Sheng Z."/>
            <person name="An Y."/>
            <person name="Searle S."/>
            <person name="Herrero J."/>
            <person name="Groenen M.A."/>
            <person name="Crooijmans R.P."/>
            <person name="Faraut T."/>
            <person name="Cai Q."/>
            <person name="Webster R.G."/>
            <person name="Aldridge J.R."/>
            <person name="Warren W.C."/>
            <person name="Bartschat S."/>
            <person name="Kehr S."/>
            <person name="Marz M."/>
            <person name="Stadler P.F."/>
            <person name="Smith J."/>
            <person name="Kraus R.H."/>
            <person name="Zhao Y."/>
            <person name="Ren L."/>
            <person name="Fei J."/>
            <person name="Morisson M."/>
            <person name="Kaiser P."/>
            <person name="Griffin D.K."/>
            <person name="Rao M."/>
            <person name="Pitel F."/>
            <person name="Wang J."/>
            <person name="Li N."/>
        </authorList>
    </citation>
    <scope>NUCLEOTIDE SEQUENCE [LARGE SCALE GENOMIC DNA]</scope>
</reference>
<accession>R0LIR2</accession>
<dbReference type="Proteomes" id="UP000296049">
    <property type="component" value="Unassembled WGS sequence"/>
</dbReference>
<name>R0LIR2_ANAPL</name>
<evidence type="ECO:0000313" key="1">
    <source>
        <dbReference type="EMBL" id="EOB05579.1"/>
    </source>
</evidence>
<sequence length="368" mass="41450">METNIYAEGQGSPHLTAKCLGTAKGAKCEEFQRKTEQESTSEFQDVLLEPELSLLSVASLLDHNDTSLRPSRDARCVSVSSQCEAEQLHKELLCSARHMPKEDPLNLPLHKEWPLLTGKTSDRKTERSHEIRVIKHKPSAITFSDFEFLPHEVNTELHICEAGDAGDFSSEEEKADGKDDDDLFTELPLYEAFFDGLHRRNVFPRKQAKHELTKDQHICHGEDCDDRSKKELKDHDKEEKHMELERNWDVGERREGVGGEMLHLSQHGVKAQVAYYLDLVADNGASVVPVLAWVAPGEAVLTRLQFGIRHSAYFVQGPAARGRHWRFLQCVCAAVEPNGGFSSRVFEGFSPKFALPLMGFMSDVSEVL</sequence>
<organism evidence="1 2">
    <name type="scientific">Anas platyrhynchos</name>
    <name type="common">Mallard</name>
    <name type="synonym">Anas boschas</name>
    <dbReference type="NCBI Taxonomy" id="8839"/>
    <lineage>
        <taxon>Eukaryota</taxon>
        <taxon>Metazoa</taxon>
        <taxon>Chordata</taxon>
        <taxon>Craniata</taxon>
        <taxon>Vertebrata</taxon>
        <taxon>Euteleostomi</taxon>
        <taxon>Archelosauria</taxon>
        <taxon>Archosauria</taxon>
        <taxon>Dinosauria</taxon>
        <taxon>Saurischia</taxon>
        <taxon>Theropoda</taxon>
        <taxon>Coelurosauria</taxon>
        <taxon>Aves</taxon>
        <taxon>Neognathae</taxon>
        <taxon>Galloanserae</taxon>
        <taxon>Anseriformes</taxon>
        <taxon>Anatidae</taxon>
        <taxon>Anatinae</taxon>
        <taxon>Anas</taxon>
    </lineage>
</organism>
<gene>
    <name evidence="1" type="ORF">Anapl_06934</name>
</gene>
<proteinExistence type="predicted"/>
<keyword evidence="2" id="KW-1185">Reference proteome</keyword>
<dbReference type="EMBL" id="KB742680">
    <property type="protein sequence ID" value="EOB05579.1"/>
    <property type="molecule type" value="Genomic_DNA"/>
</dbReference>
<dbReference type="AlphaFoldDB" id="R0LIR2"/>
<evidence type="ECO:0000313" key="2">
    <source>
        <dbReference type="Proteomes" id="UP000296049"/>
    </source>
</evidence>
<protein>
    <submittedName>
        <fullName evidence="1">Uncharacterized protein</fullName>
    </submittedName>
</protein>